<keyword evidence="2" id="KW-1133">Transmembrane helix</keyword>
<feature type="transmembrane region" description="Helical" evidence="2">
    <location>
        <begin position="287"/>
        <end position="315"/>
    </location>
</feature>
<organism evidence="3 4">
    <name type="scientific">Fannyhessea vaginae DSM 15829</name>
    <dbReference type="NCBI Taxonomy" id="525256"/>
    <lineage>
        <taxon>Bacteria</taxon>
        <taxon>Bacillati</taxon>
        <taxon>Actinomycetota</taxon>
        <taxon>Coriobacteriia</taxon>
        <taxon>Coriobacteriales</taxon>
        <taxon>Atopobiaceae</taxon>
        <taxon>Fannyhessea</taxon>
    </lineage>
</organism>
<proteinExistence type="predicted"/>
<dbReference type="GeneID" id="93211008"/>
<gene>
    <name evidence="3" type="ORF">HMPREF0091_10247</name>
</gene>
<keyword evidence="2" id="KW-0472">Membrane</keyword>
<evidence type="ECO:0000313" key="3">
    <source>
        <dbReference type="EMBL" id="EGF23300.1"/>
    </source>
</evidence>
<dbReference type="AlphaFoldDB" id="F1T3K6"/>
<evidence type="ECO:0000256" key="2">
    <source>
        <dbReference type="SAM" id="Phobius"/>
    </source>
</evidence>
<protein>
    <recommendedName>
        <fullName evidence="5">Zinc-ribbon domain-containing protein</fullName>
    </recommendedName>
</protein>
<feature type="transmembrane region" description="Helical" evidence="2">
    <location>
        <begin position="131"/>
        <end position="151"/>
    </location>
</feature>
<dbReference type="EMBL" id="ACGK02000001">
    <property type="protein sequence ID" value="EGF23300.1"/>
    <property type="molecule type" value="Genomic_DNA"/>
</dbReference>
<dbReference type="RefSeq" id="WP_006302368.1">
    <property type="nucleotide sequence ID" value="NZ_ACGK02000001.1"/>
</dbReference>
<name>F1T3K6_9ACTN</name>
<feature type="transmembrane region" description="Helical" evidence="2">
    <location>
        <begin position="256"/>
        <end position="275"/>
    </location>
</feature>
<reference evidence="3 4" key="1">
    <citation type="submission" date="2011-02" db="EMBL/GenBank/DDBJ databases">
        <authorList>
            <person name="Muzny D."/>
            <person name="Qin X."/>
            <person name="Buhay C."/>
            <person name="Dugan-Rocha S."/>
            <person name="Ding Y."/>
            <person name="Chen G."/>
            <person name="Hawes A."/>
            <person name="Holder M."/>
            <person name="Jhangiani S."/>
            <person name="Johnson A."/>
            <person name="Khan Z."/>
            <person name="Li Z."/>
            <person name="Liu W."/>
            <person name="Liu X."/>
            <person name="Perez L."/>
            <person name="Shen H."/>
            <person name="Wang Q."/>
            <person name="Watt J."/>
            <person name="Xi L."/>
            <person name="Xin Y."/>
            <person name="Zhou J."/>
            <person name="Deng J."/>
            <person name="Jiang H."/>
            <person name="Liu Y."/>
            <person name="Qu J."/>
            <person name="Song X.-Z."/>
            <person name="Zhang L."/>
            <person name="Villasana D."/>
            <person name="Johnson A."/>
            <person name="Liu J."/>
            <person name="Liyanage D."/>
            <person name="Lorensuhewa L."/>
            <person name="Robinson T."/>
            <person name="Song A."/>
            <person name="Song B.-B."/>
            <person name="Dinh H."/>
            <person name="Thornton R."/>
            <person name="Coyle M."/>
            <person name="Francisco L."/>
            <person name="Jackson L."/>
            <person name="Javaid M."/>
            <person name="Korchina V."/>
            <person name="Kovar C."/>
            <person name="Mata R."/>
            <person name="Mathew T."/>
            <person name="Ngo R."/>
            <person name="Nguyen L."/>
            <person name="Nguyen N."/>
            <person name="Okwuonu G."/>
            <person name="Ongeri F."/>
            <person name="Pham C."/>
            <person name="Simmons D."/>
            <person name="Wilczek-Boney K."/>
            <person name="Hale W."/>
            <person name="Jakkamsetti A."/>
            <person name="Pham P."/>
            <person name="Ruth R."/>
            <person name="San Lucas F."/>
            <person name="Warren J."/>
            <person name="Zhang J."/>
            <person name="Zhao Z."/>
            <person name="Zhou C."/>
            <person name="Zhu D."/>
            <person name="Lee S."/>
            <person name="Bess C."/>
            <person name="Blankenburg K."/>
            <person name="Forbes L."/>
            <person name="Fu Q."/>
            <person name="Gubbala S."/>
            <person name="Hirani K."/>
            <person name="Jayaseelan J.C."/>
            <person name="Lara F."/>
            <person name="Munidasa M."/>
            <person name="Palculict T."/>
            <person name="Patil S."/>
            <person name="Pu L.-L."/>
            <person name="Saada N."/>
            <person name="Tang L."/>
            <person name="Weissenberger G."/>
            <person name="Zhu Y."/>
            <person name="Hemphill L."/>
            <person name="Shang Y."/>
            <person name="Youmans B."/>
            <person name="Ayvaz T."/>
            <person name="Ross M."/>
            <person name="Santibanez J."/>
            <person name="Aqrawi P."/>
            <person name="Gross S."/>
            <person name="Joshi V."/>
            <person name="Fowler G."/>
            <person name="Nazareth L."/>
            <person name="Reid J."/>
            <person name="Worley K."/>
            <person name="Petrosino J."/>
            <person name="Highlander S."/>
            <person name="Gibbs R."/>
        </authorList>
    </citation>
    <scope>NUCLEOTIDE SEQUENCE [LARGE SCALE GENOMIC DNA]</scope>
    <source>
        <strain evidence="3 4">DSM 15829</strain>
    </source>
</reference>
<dbReference type="OrthoDB" id="2295373at2"/>
<sequence length="325" mass="34871">MGNTVFSCPKCGTGLGIGDAQCPGCGVKINTSAYAAYQAAPQQPAAGQNQAASSNPSAAANPANNANQGQTTPQATDFSHDFENAANQAAAKFNDVMSSQEMQQAKARANHFLGWLVASWKRPTQELNAPHMYGVVSFALQAFIVSLMQFISISSAINNQSRAVSGILPEFGGAAHTVAGVANNFFFDVIVKMFFVTLICELIFLACSYGAYKMTHSKSISFFAYITKVAQYCNLNFLFVCIAFVCNLISLSFFSGILLCVMGPLFFIATIVVTAKDAEPAQKDIMHVSFLVMLGSFVSFVIYFIFVLSVLFAGMGSIANNLMRL</sequence>
<feature type="region of interest" description="Disordered" evidence="1">
    <location>
        <begin position="46"/>
        <end position="77"/>
    </location>
</feature>
<keyword evidence="2" id="KW-0812">Transmembrane</keyword>
<dbReference type="Proteomes" id="UP000005947">
    <property type="component" value="Unassembled WGS sequence"/>
</dbReference>
<keyword evidence="4" id="KW-1185">Reference proteome</keyword>
<feature type="transmembrane region" description="Helical" evidence="2">
    <location>
        <begin position="232"/>
        <end position="250"/>
    </location>
</feature>
<comment type="caution">
    <text evidence="3">The sequence shown here is derived from an EMBL/GenBank/DDBJ whole genome shotgun (WGS) entry which is preliminary data.</text>
</comment>
<evidence type="ECO:0008006" key="5">
    <source>
        <dbReference type="Google" id="ProtNLM"/>
    </source>
</evidence>
<dbReference type="InterPro" id="IPR046481">
    <property type="entry name" value="DUF6574"/>
</dbReference>
<evidence type="ECO:0000313" key="4">
    <source>
        <dbReference type="Proteomes" id="UP000005947"/>
    </source>
</evidence>
<feature type="transmembrane region" description="Helical" evidence="2">
    <location>
        <begin position="193"/>
        <end position="212"/>
    </location>
</feature>
<feature type="compositionally biased region" description="Low complexity" evidence="1">
    <location>
        <begin position="46"/>
        <end position="70"/>
    </location>
</feature>
<dbReference type="Pfam" id="PF20214">
    <property type="entry name" value="DUF6574"/>
    <property type="match status" value="1"/>
</dbReference>
<accession>F1T3K6</accession>
<evidence type="ECO:0000256" key="1">
    <source>
        <dbReference type="SAM" id="MobiDB-lite"/>
    </source>
</evidence>